<gene>
    <name evidence="5" type="ORF">LMG1861_02650</name>
</gene>
<evidence type="ECO:0000256" key="2">
    <source>
        <dbReference type="ARBA" id="ARBA00022679"/>
    </source>
</evidence>
<comment type="similarity">
    <text evidence="1">Belongs to the HipA Ser/Thr kinase family.</text>
</comment>
<reference evidence="5 6" key="1">
    <citation type="submission" date="2020-04" db="EMBL/GenBank/DDBJ databases">
        <authorList>
            <person name="De Canck E."/>
        </authorList>
    </citation>
    <scope>NUCLEOTIDE SEQUENCE [LARGE SCALE GENOMIC DNA]</scope>
    <source>
        <strain evidence="5 6">LMG 1861</strain>
    </source>
</reference>
<evidence type="ECO:0000313" key="6">
    <source>
        <dbReference type="Proteomes" id="UP000494105"/>
    </source>
</evidence>
<accession>A0A6S7CZC5</accession>
<proteinExistence type="inferred from homology"/>
<dbReference type="GO" id="GO:0004674">
    <property type="term" value="F:protein serine/threonine kinase activity"/>
    <property type="evidence" value="ECO:0007669"/>
    <property type="project" value="TreeGrafter"/>
</dbReference>
<feature type="domain" description="HipA-like C-terminal" evidence="4">
    <location>
        <begin position="74"/>
        <end position="283"/>
    </location>
</feature>
<dbReference type="Pfam" id="PF07804">
    <property type="entry name" value="HipA_C"/>
    <property type="match status" value="1"/>
</dbReference>
<keyword evidence="3" id="KW-0418">Kinase</keyword>
<dbReference type="AlphaFoldDB" id="A0A6S7CZC5"/>
<dbReference type="EMBL" id="CADILD010000002">
    <property type="protein sequence ID" value="CAB3868738.1"/>
    <property type="molecule type" value="Genomic_DNA"/>
</dbReference>
<dbReference type="PANTHER" id="PTHR37419:SF1">
    <property type="entry name" value="SERINE_THREONINE-PROTEIN KINASE TOXIN HIPA"/>
    <property type="match status" value="1"/>
</dbReference>
<evidence type="ECO:0000256" key="1">
    <source>
        <dbReference type="ARBA" id="ARBA00010164"/>
    </source>
</evidence>
<organism evidence="5 6">
    <name type="scientific">Achromobacter piechaudii</name>
    <dbReference type="NCBI Taxonomy" id="72556"/>
    <lineage>
        <taxon>Bacteria</taxon>
        <taxon>Pseudomonadati</taxon>
        <taxon>Pseudomonadota</taxon>
        <taxon>Betaproteobacteria</taxon>
        <taxon>Burkholderiales</taxon>
        <taxon>Alcaligenaceae</taxon>
        <taxon>Achromobacter</taxon>
    </lineage>
</organism>
<evidence type="ECO:0000313" key="5">
    <source>
        <dbReference type="EMBL" id="CAB3868738.1"/>
    </source>
</evidence>
<dbReference type="InterPro" id="IPR052028">
    <property type="entry name" value="HipA_Ser/Thr_kinase"/>
</dbReference>
<evidence type="ECO:0000259" key="4">
    <source>
        <dbReference type="Pfam" id="PF07804"/>
    </source>
</evidence>
<keyword evidence="2" id="KW-0808">Transferase</keyword>
<protein>
    <recommendedName>
        <fullName evidence="4">HipA-like C-terminal domain-containing protein</fullName>
    </recommendedName>
</protein>
<dbReference type="Proteomes" id="UP000494105">
    <property type="component" value="Unassembled WGS sequence"/>
</dbReference>
<dbReference type="PANTHER" id="PTHR37419">
    <property type="entry name" value="SERINE/THREONINE-PROTEIN KINASE TOXIN HIPA"/>
    <property type="match status" value="1"/>
</dbReference>
<dbReference type="InterPro" id="IPR012893">
    <property type="entry name" value="HipA-like_C"/>
</dbReference>
<sequence length="357" mass="38239">MLARLAGRVEPDDFALLRAVGGNMIGLIRAVDSSATALPSSAGLRLGVAEALQMEEGSFIDFGFDAGKAWPGISGGFMKLLVTSPAASSSERDRHWIVKLADADRPGLCAVEYFGMCVARSMGLEVPDTIVSDDYSRYIVERFDLDAKGEQLGFTDLCAISGAPATDKYASSAERIVGMIEAACDSSTVACSLDGFFAQYLLASVIRNGDAHLKNFGLLYGETCPATLSPVYDMLSMAVYAPKRSDGDADDGMALTLRGTRRWPSPAMLADLASRCGVSRSRQLMWQERMQYALVHVGASAAEAMREKVIGQRETAVIARMLELWAIGIRPYSAPAAKELVQRGLTARGAGRKPTDA</sequence>
<dbReference type="GO" id="GO:0005829">
    <property type="term" value="C:cytosol"/>
    <property type="evidence" value="ECO:0007669"/>
    <property type="project" value="TreeGrafter"/>
</dbReference>
<name>A0A6S7CZC5_9BURK</name>
<evidence type="ECO:0000256" key="3">
    <source>
        <dbReference type="ARBA" id="ARBA00022777"/>
    </source>
</evidence>